<keyword evidence="3 4" id="KW-0732">Signal</keyword>
<dbReference type="Gene3D" id="3.40.190.170">
    <property type="entry name" value="Bacterial extracellular solute-binding protein, family 7"/>
    <property type="match status" value="1"/>
</dbReference>
<evidence type="ECO:0000256" key="3">
    <source>
        <dbReference type="ARBA" id="ARBA00022729"/>
    </source>
</evidence>
<dbReference type="PANTHER" id="PTHR33376">
    <property type="match status" value="1"/>
</dbReference>
<evidence type="ECO:0000313" key="5">
    <source>
        <dbReference type="EMBL" id="TWG37746.1"/>
    </source>
</evidence>
<dbReference type="NCBIfam" id="NF037995">
    <property type="entry name" value="TRAP_S1"/>
    <property type="match status" value="1"/>
</dbReference>
<reference evidence="5 6" key="1">
    <citation type="journal article" date="2015" name="Stand. Genomic Sci.">
        <title>Genomic Encyclopedia of Bacterial and Archaeal Type Strains, Phase III: the genomes of soil and plant-associated and newly described type strains.</title>
        <authorList>
            <person name="Whitman W.B."/>
            <person name="Woyke T."/>
            <person name="Klenk H.P."/>
            <person name="Zhou Y."/>
            <person name="Lilburn T.G."/>
            <person name="Beck B.J."/>
            <person name="De Vos P."/>
            <person name="Vandamme P."/>
            <person name="Eisen J.A."/>
            <person name="Garrity G."/>
            <person name="Hugenholtz P."/>
            <person name="Kyrpides N.C."/>
        </authorList>
    </citation>
    <scope>NUCLEOTIDE SEQUENCE [LARGE SCALE GENOMIC DNA]</scope>
    <source>
        <strain evidence="5 6">DSM 64</strain>
    </source>
</reference>
<dbReference type="RefSeq" id="WP_244303727.1">
    <property type="nucleotide sequence ID" value="NZ_VJWE01000013.1"/>
</dbReference>
<dbReference type="CDD" id="cd13602">
    <property type="entry name" value="PBP2_TRAP_BpDctp6_7"/>
    <property type="match status" value="1"/>
</dbReference>
<keyword evidence="2" id="KW-0813">Transport</keyword>
<feature type="chain" id="PRO_5021965973" evidence="4">
    <location>
        <begin position="32"/>
        <end position="371"/>
    </location>
</feature>
<evidence type="ECO:0000313" key="6">
    <source>
        <dbReference type="Proteomes" id="UP000321485"/>
    </source>
</evidence>
<gene>
    <name evidence="5" type="ORF">ATF69_2796</name>
</gene>
<evidence type="ECO:0000256" key="2">
    <source>
        <dbReference type="ARBA" id="ARBA00022448"/>
    </source>
</evidence>
<dbReference type="InterPro" id="IPR018389">
    <property type="entry name" value="DctP_fam"/>
</dbReference>
<dbReference type="EMBL" id="VJWE01000013">
    <property type="protein sequence ID" value="TWG37746.1"/>
    <property type="molecule type" value="Genomic_DNA"/>
</dbReference>
<feature type="signal peptide" evidence="4">
    <location>
        <begin position="1"/>
        <end position="31"/>
    </location>
</feature>
<accession>A0A561XNQ0</accession>
<proteinExistence type="inferred from homology"/>
<name>A0A561XNQ0_ACIDE</name>
<dbReference type="Proteomes" id="UP000321485">
    <property type="component" value="Unassembled WGS sequence"/>
</dbReference>
<organism evidence="5 6">
    <name type="scientific">Acidovorax delafieldii</name>
    <name type="common">Pseudomonas delafieldii</name>
    <dbReference type="NCBI Taxonomy" id="47920"/>
    <lineage>
        <taxon>Bacteria</taxon>
        <taxon>Pseudomonadati</taxon>
        <taxon>Pseudomonadota</taxon>
        <taxon>Betaproteobacteria</taxon>
        <taxon>Burkholderiales</taxon>
        <taxon>Comamonadaceae</taxon>
        <taxon>Acidovorax</taxon>
    </lineage>
</organism>
<dbReference type="GeneID" id="51111854"/>
<dbReference type="Pfam" id="PF03480">
    <property type="entry name" value="DctP"/>
    <property type="match status" value="1"/>
</dbReference>
<dbReference type="InterPro" id="IPR038404">
    <property type="entry name" value="TRAP_DctP_sf"/>
</dbReference>
<comment type="similarity">
    <text evidence="1">Belongs to the bacterial solute-binding protein 7 family.</text>
</comment>
<dbReference type="AlphaFoldDB" id="A0A561XNQ0"/>
<sequence length="371" mass="39510">MQSVHIPFLLRLKRHCTLLCLALCVGAAVQAADAASAAGAGTAAAAPYRLRIVGGLAGISQYVRQEEPFWTKELSRLSAGRFQAEIVPFDRAGVPGAEMLRLLQLGVVPFGTTLMSSFTAQYPEYTAPDLAGLNPDLATLKTTLAAFRPYLEKALREQHGVEALAIYVYPAQVVFCKKPLRTLAELTGRRVRVSSASQADFVGALAGVPVLTSFSQIVPSLTAGNTECAITGTMSGNMLGLPALTTHVHTLPVTWGLAVFGANQAAWAALPPDLRTLLKRELPRLEAAIWAESERETADGLACNRGAPTCSAGTKGSMVVVPVSPQDERSRQEILESTVLPRWVQRCGARCAQVWNQTIGPARGLQAAPAK</sequence>
<dbReference type="PANTHER" id="PTHR33376:SF7">
    <property type="entry name" value="C4-DICARBOXYLATE-BINDING PROTEIN DCTB"/>
    <property type="match status" value="1"/>
</dbReference>
<dbReference type="GO" id="GO:0055085">
    <property type="term" value="P:transmembrane transport"/>
    <property type="evidence" value="ECO:0007669"/>
    <property type="project" value="InterPro"/>
</dbReference>
<evidence type="ECO:0000256" key="1">
    <source>
        <dbReference type="ARBA" id="ARBA00009023"/>
    </source>
</evidence>
<evidence type="ECO:0000256" key="4">
    <source>
        <dbReference type="SAM" id="SignalP"/>
    </source>
</evidence>
<protein>
    <submittedName>
        <fullName evidence="5">TRAP-type C4-dicarboxylate transport system substrate-binding protein</fullName>
    </submittedName>
</protein>
<comment type="caution">
    <text evidence="5">The sequence shown here is derived from an EMBL/GenBank/DDBJ whole genome shotgun (WGS) entry which is preliminary data.</text>
</comment>